<dbReference type="AlphaFoldDB" id="A0A8G2F2N0"/>
<evidence type="ECO:0000313" key="2">
    <source>
        <dbReference type="Proteomes" id="UP000236725"/>
    </source>
</evidence>
<name>A0A8G2F2N0_9BACT</name>
<evidence type="ECO:0000313" key="1">
    <source>
        <dbReference type="EMBL" id="SEF81821.1"/>
    </source>
</evidence>
<gene>
    <name evidence="1" type="ORF">SAMN05444001_107152</name>
</gene>
<dbReference type="Proteomes" id="UP000236725">
    <property type="component" value="Unassembled WGS sequence"/>
</dbReference>
<accession>A0A8G2F2N0</accession>
<protein>
    <submittedName>
        <fullName evidence="1">Uncharacterized protein</fullName>
    </submittedName>
</protein>
<dbReference type="RefSeq" id="WP_100738620.1">
    <property type="nucleotide sequence ID" value="NZ_FNVS01000007.1"/>
</dbReference>
<dbReference type="EMBL" id="FNVS01000007">
    <property type="protein sequence ID" value="SEF81821.1"/>
    <property type="molecule type" value="Genomic_DNA"/>
</dbReference>
<reference evidence="1 2" key="1">
    <citation type="submission" date="2016-10" db="EMBL/GenBank/DDBJ databases">
        <authorList>
            <person name="Varghese N."/>
            <person name="Submissions S."/>
        </authorList>
    </citation>
    <scope>NUCLEOTIDE SEQUENCE [LARGE SCALE GENOMIC DNA]</scope>
    <source>
        <strain evidence="1 2">DSM 29073</strain>
    </source>
</reference>
<keyword evidence="2" id="KW-1185">Reference proteome</keyword>
<organism evidence="1 2">
    <name type="scientific">Parabacteroides chinchillae</name>
    <dbReference type="NCBI Taxonomy" id="871327"/>
    <lineage>
        <taxon>Bacteria</taxon>
        <taxon>Pseudomonadati</taxon>
        <taxon>Bacteroidota</taxon>
        <taxon>Bacteroidia</taxon>
        <taxon>Bacteroidales</taxon>
        <taxon>Tannerellaceae</taxon>
        <taxon>Parabacteroides</taxon>
    </lineage>
</organism>
<sequence>MCDAAYQQQKSHRCRITNWMSKLDFEHYRWSVDSVIKKQYELFLGNSFVTGEPETSVQMGRIISITSL</sequence>
<comment type="caution">
    <text evidence="1">The sequence shown here is derived from an EMBL/GenBank/DDBJ whole genome shotgun (WGS) entry which is preliminary data.</text>
</comment>
<proteinExistence type="predicted"/>